<dbReference type="InterPro" id="IPR029044">
    <property type="entry name" value="Nucleotide-diphossugar_trans"/>
</dbReference>
<dbReference type="InterPro" id="IPR025877">
    <property type="entry name" value="MobA-like_NTP_Trfase"/>
</dbReference>
<dbReference type="RefSeq" id="WP_260560314.1">
    <property type="nucleotide sequence ID" value="NZ_BAABEC010000020.1"/>
</dbReference>
<evidence type="ECO:0000313" key="3">
    <source>
        <dbReference type="EMBL" id="UWX64039.1"/>
    </source>
</evidence>
<dbReference type="GO" id="GO:0016740">
    <property type="term" value="F:transferase activity"/>
    <property type="evidence" value="ECO:0007669"/>
    <property type="project" value="UniProtKB-KW"/>
</dbReference>
<dbReference type="Proteomes" id="UP001060261">
    <property type="component" value="Chromosome"/>
</dbReference>
<keyword evidence="4" id="KW-1185">Reference proteome</keyword>
<sequence>MNDGPNASWNAVVLGGGDPGDDFAAAHGVAVKPLIEVAGRPMGEWVLRALRDSGRVARVAYVGPLTPEMAGLVDVRVTDRGTLIANLEAGVAALREPGRGESGSAAPRRVLVVTADIPMLSGEQVRDVLESAPDVGLVYPIVEKAVCEASYPGVKRTYARLKDGTFTGGNLFLLDPALIGKFLPRLRAVLDARKQPLKLAGIVGPAFIVKMLLGQLKIAELEARISRILGVEARALITPHAAVGTDIDKPGDLALAAEVLTATPD</sequence>
<dbReference type="PANTHER" id="PTHR19136:SF81">
    <property type="entry name" value="MOLYBDENUM COFACTOR GUANYLYLTRANSFERASE"/>
    <property type="match status" value="1"/>
</dbReference>
<organism evidence="3 4">
    <name type="scientific">Deinococcus rubellus</name>
    <dbReference type="NCBI Taxonomy" id="1889240"/>
    <lineage>
        <taxon>Bacteria</taxon>
        <taxon>Thermotogati</taxon>
        <taxon>Deinococcota</taxon>
        <taxon>Deinococci</taxon>
        <taxon>Deinococcales</taxon>
        <taxon>Deinococcaceae</taxon>
        <taxon>Deinococcus</taxon>
    </lineage>
</organism>
<dbReference type="Pfam" id="PF12804">
    <property type="entry name" value="NTP_transf_3"/>
    <property type="match status" value="1"/>
</dbReference>
<evidence type="ECO:0000259" key="2">
    <source>
        <dbReference type="Pfam" id="PF12804"/>
    </source>
</evidence>
<dbReference type="Gene3D" id="3.90.550.10">
    <property type="entry name" value="Spore Coat Polysaccharide Biosynthesis Protein SpsA, Chain A"/>
    <property type="match status" value="1"/>
</dbReference>
<evidence type="ECO:0000256" key="1">
    <source>
        <dbReference type="ARBA" id="ARBA00022679"/>
    </source>
</evidence>
<dbReference type="EMBL" id="CP104213">
    <property type="protein sequence ID" value="UWX64039.1"/>
    <property type="molecule type" value="Genomic_DNA"/>
</dbReference>
<dbReference type="SUPFAM" id="SSF53448">
    <property type="entry name" value="Nucleotide-diphospho-sugar transferases"/>
    <property type="match status" value="1"/>
</dbReference>
<protein>
    <submittedName>
        <fullName evidence="3">NTP transferase domain-containing protein</fullName>
    </submittedName>
</protein>
<dbReference type="PANTHER" id="PTHR19136">
    <property type="entry name" value="MOLYBDENUM COFACTOR GUANYLYLTRANSFERASE"/>
    <property type="match status" value="1"/>
</dbReference>
<accession>A0ABY5YG66</accession>
<proteinExistence type="predicted"/>
<feature type="domain" description="MobA-like NTP transferase" evidence="2">
    <location>
        <begin position="31"/>
        <end position="143"/>
    </location>
</feature>
<gene>
    <name evidence="3" type="ORF">N0D28_15200</name>
</gene>
<evidence type="ECO:0000313" key="4">
    <source>
        <dbReference type="Proteomes" id="UP001060261"/>
    </source>
</evidence>
<name>A0ABY5YG66_9DEIO</name>
<keyword evidence="1 3" id="KW-0808">Transferase</keyword>
<reference evidence="3" key="1">
    <citation type="submission" date="2022-09" db="EMBL/GenBank/DDBJ databases">
        <title>genome sequence of Deinococcus rubellus.</title>
        <authorList>
            <person name="Srinivasan S."/>
        </authorList>
    </citation>
    <scope>NUCLEOTIDE SEQUENCE</scope>
    <source>
        <strain evidence="3">Ant6</strain>
    </source>
</reference>